<name>A0AAW6Q9D7_9PAST</name>
<accession>A0AAW6Q9D7</accession>
<dbReference type="NCBIfam" id="TIGR00706">
    <property type="entry name" value="SppA_dom"/>
    <property type="match status" value="1"/>
</dbReference>
<feature type="active site" description="Proton donor/acceptor" evidence="7">
    <location>
        <position position="206"/>
    </location>
</feature>
<dbReference type="GO" id="GO:0008236">
    <property type="term" value="F:serine-type peptidase activity"/>
    <property type="evidence" value="ECO:0007669"/>
    <property type="project" value="UniProtKB-KW"/>
</dbReference>
<keyword evidence="4" id="KW-0378">Hydrolase</keyword>
<evidence type="ECO:0000313" key="11">
    <source>
        <dbReference type="Proteomes" id="UP001214976"/>
    </source>
</evidence>
<evidence type="ECO:0000256" key="2">
    <source>
        <dbReference type="ARBA" id="ARBA00008683"/>
    </source>
</evidence>
<protein>
    <submittedName>
        <fullName evidence="10">Signal peptide peptidase SppA</fullName>
    </submittedName>
</protein>
<keyword evidence="5" id="KW-0720">Serine protease</keyword>
<dbReference type="Gene3D" id="3.90.226.10">
    <property type="entry name" value="2-enoyl-CoA Hydratase, Chain A, domain 1"/>
    <property type="match status" value="3"/>
</dbReference>
<dbReference type="RefSeq" id="WP_317476310.1">
    <property type="nucleotide sequence ID" value="NZ_JARQTW010000001.1"/>
</dbReference>
<dbReference type="CDD" id="cd07018">
    <property type="entry name" value="S49_SppA_67K_type"/>
    <property type="match status" value="1"/>
</dbReference>
<dbReference type="GO" id="GO:0016020">
    <property type="term" value="C:membrane"/>
    <property type="evidence" value="ECO:0007669"/>
    <property type="project" value="UniProtKB-SubCell"/>
</dbReference>
<evidence type="ECO:0000256" key="4">
    <source>
        <dbReference type="ARBA" id="ARBA00022801"/>
    </source>
</evidence>
<dbReference type="NCBIfam" id="TIGR00705">
    <property type="entry name" value="SppA_67K"/>
    <property type="match status" value="1"/>
</dbReference>
<feature type="domain" description="Peptidase S49" evidence="9">
    <location>
        <begin position="138"/>
        <end position="285"/>
    </location>
</feature>
<keyword evidence="8" id="KW-1133">Transmembrane helix</keyword>
<gene>
    <name evidence="10" type="primary">sppA</name>
    <name evidence="10" type="ORF">P7M15_00150</name>
</gene>
<keyword evidence="8" id="KW-0812">Transmembrane</keyword>
<dbReference type="InterPro" id="IPR002142">
    <property type="entry name" value="Peptidase_S49"/>
</dbReference>
<dbReference type="AlphaFoldDB" id="A0AAW6Q9D7"/>
<dbReference type="SUPFAM" id="SSF52096">
    <property type="entry name" value="ClpP/crotonase"/>
    <property type="match status" value="2"/>
</dbReference>
<feature type="domain" description="Peptidase S49" evidence="9">
    <location>
        <begin position="393"/>
        <end position="541"/>
    </location>
</feature>
<evidence type="ECO:0000259" key="9">
    <source>
        <dbReference type="Pfam" id="PF01343"/>
    </source>
</evidence>
<sequence>MKFLFNLVKYAWRALNFIRDVVMNLFFLVFILLTLTLFSLFFSHKASVTELVGDQGALRLNLDGYLTDNRDENVTWQKALQEVNSENVPMQISTFDVVYAIENAKDDERIKGLVLDLNFFEGADLPALDYVGNALRHFKTSGKPVIVHADNYTQAQYYLASFADEIYLNPVGAVDIKGMTAKNLYFKSMLDKLEITPHIFRVGTYKSAVEPFLRDDMSPEAKANAALWMNGMWDNYKQQVAQNRKIQTSQVLPDANRYLQELKTLNGNDTRYAVQRQLVTTLATPSEMNEKLTALFGKDEDGLAKQVDFDIYLAALPDRITGTEKEFNIAVVNVEGTIIDGESDNQDVGGDTIVQLLHQAQTDERIKALVLRVNSPGGSAFASEKIRQELTALQKKGKPVVVSMGGMAASGGYWISSTADYIVADKNTLTGSIGIFAMFPTFEKTAKNIGVAADGVSTSPLADISPLESLSKEVKDIYQLEIEHGYNEFLRVVSEGRHMTKEQVDQVAQGQVWLGQDAVKHRLVDELGNFDAAVLKAFELATKDLPEDKKPDYSVSWLIDEPQGIRAWLKELRSEAGALIQTSLLDAVGVPKNVKTVQQQLGVLSRFNDPKGQYLYCLNCGSVK</sequence>
<evidence type="ECO:0000256" key="1">
    <source>
        <dbReference type="ARBA" id="ARBA00004370"/>
    </source>
</evidence>
<evidence type="ECO:0000256" key="8">
    <source>
        <dbReference type="SAM" id="Phobius"/>
    </source>
</evidence>
<dbReference type="InterPro" id="IPR004634">
    <property type="entry name" value="Pept_S49_pIV"/>
</dbReference>
<dbReference type="InterPro" id="IPR047217">
    <property type="entry name" value="S49_SppA_67K_type_N"/>
</dbReference>
<dbReference type="EMBL" id="JARQTW010000001">
    <property type="protein sequence ID" value="MDG2948942.1"/>
    <property type="molecule type" value="Genomic_DNA"/>
</dbReference>
<evidence type="ECO:0000256" key="5">
    <source>
        <dbReference type="ARBA" id="ARBA00022825"/>
    </source>
</evidence>
<dbReference type="InterPro" id="IPR047272">
    <property type="entry name" value="S49_SppA_C"/>
</dbReference>
<dbReference type="InterPro" id="IPR004635">
    <property type="entry name" value="Pept_S49_SppA"/>
</dbReference>
<comment type="similarity">
    <text evidence="2">Belongs to the peptidase S49 family.</text>
</comment>
<keyword evidence="6 8" id="KW-0472">Membrane</keyword>
<evidence type="ECO:0000313" key="10">
    <source>
        <dbReference type="EMBL" id="MDG2948942.1"/>
    </source>
</evidence>
<comment type="subcellular location">
    <subcellularLocation>
        <location evidence="1">Membrane</location>
    </subcellularLocation>
</comment>
<evidence type="ECO:0000256" key="7">
    <source>
        <dbReference type="PIRSR" id="PIRSR001217-1"/>
    </source>
</evidence>
<comment type="caution">
    <text evidence="10">The sequence shown here is derived from an EMBL/GenBank/DDBJ whole genome shotgun (WGS) entry which is preliminary data.</text>
</comment>
<organism evidence="10 11">
    <name type="scientific">Exercitatus varius</name>
    <dbReference type="NCBI Taxonomy" id="67857"/>
    <lineage>
        <taxon>Bacteria</taxon>
        <taxon>Pseudomonadati</taxon>
        <taxon>Pseudomonadota</taxon>
        <taxon>Gammaproteobacteria</taxon>
        <taxon>Pasteurellales</taxon>
        <taxon>Pasteurellaceae</taxon>
        <taxon>Exercitatus</taxon>
    </lineage>
</organism>
<feature type="transmembrane region" description="Helical" evidence="8">
    <location>
        <begin position="21"/>
        <end position="42"/>
    </location>
</feature>
<dbReference type="Pfam" id="PF01343">
    <property type="entry name" value="Peptidase_S49"/>
    <property type="match status" value="2"/>
</dbReference>
<dbReference type="CDD" id="cd07023">
    <property type="entry name" value="S49_Sppa_N_C"/>
    <property type="match status" value="1"/>
</dbReference>
<dbReference type="Gene3D" id="6.20.330.10">
    <property type="match status" value="1"/>
</dbReference>
<dbReference type="PIRSF" id="PIRSF001217">
    <property type="entry name" value="Protease_4_SppA"/>
    <property type="match status" value="1"/>
</dbReference>
<evidence type="ECO:0000256" key="6">
    <source>
        <dbReference type="ARBA" id="ARBA00023136"/>
    </source>
</evidence>
<dbReference type="PANTHER" id="PTHR33209">
    <property type="entry name" value="PROTEASE 4"/>
    <property type="match status" value="1"/>
</dbReference>
<evidence type="ECO:0000256" key="3">
    <source>
        <dbReference type="ARBA" id="ARBA00022670"/>
    </source>
</evidence>
<dbReference type="PANTHER" id="PTHR33209:SF1">
    <property type="entry name" value="PEPTIDASE S49 DOMAIN-CONTAINING PROTEIN"/>
    <property type="match status" value="1"/>
</dbReference>
<dbReference type="GO" id="GO:0006465">
    <property type="term" value="P:signal peptide processing"/>
    <property type="evidence" value="ECO:0007669"/>
    <property type="project" value="InterPro"/>
</dbReference>
<keyword evidence="3" id="KW-0645">Protease</keyword>
<proteinExistence type="inferred from homology"/>
<dbReference type="Proteomes" id="UP001214976">
    <property type="component" value="Unassembled WGS sequence"/>
</dbReference>
<feature type="active site" description="Nucleophile" evidence="7">
    <location>
        <position position="410"/>
    </location>
</feature>
<reference evidence="10" key="1">
    <citation type="submission" date="2023-03" db="EMBL/GenBank/DDBJ databases">
        <title>Classification of Bisgaard taxon 6 and taxon 10 as Exercitatus varius gen. nov., spec. nov.</title>
        <authorList>
            <person name="Christensen H."/>
        </authorList>
    </citation>
    <scope>NUCLEOTIDE SEQUENCE</scope>
    <source>
        <strain evidence="10">86116</strain>
    </source>
</reference>
<dbReference type="InterPro" id="IPR029045">
    <property type="entry name" value="ClpP/crotonase-like_dom_sf"/>
</dbReference>